<evidence type="ECO:0000256" key="1">
    <source>
        <dbReference type="SAM" id="SignalP"/>
    </source>
</evidence>
<reference evidence="2 3" key="1">
    <citation type="submission" date="2016-10" db="EMBL/GenBank/DDBJ databases">
        <authorList>
            <person name="de Groot N.N."/>
        </authorList>
    </citation>
    <scope>NUCLEOTIDE SEQUENCE [LARGE SCALE GENOMIC DNA]</scope>
    <source>
        <strain evidence="2 3">JCM 21544</strain>
    </source>
</reference>
<accession>A0A1G9C039</accession>
<dbReference type="RefSeq" id="WP_084337501.1">
    <property type="nucleotide sequence ID" value="NZ_FNFD01000007.1"/>
</dbReference>
<gene>
    <name evidence="2" type="ORF">SAMN05216186_10775</name>
</gene>
<keyword evidence="1" id="KW-0732">Signal</keyword>
<evidence type="ECO:0000313" key="3">
    <source>
        <dbReference type="Proteomes" id="UP000198706"/>
    </source>
</evidence>
<sequence>MRAIASFAALILPLFTTGIAGGESITPDSSARLIVERDSSSANACDIELYVQNRLAAQLGPGERAVLQVAAGEVSLAVTQASSGPCLEAASPSRPQSALFAPGQTRAYRIMQDASGLFLSPASE</sequence>
<dbReference type="Proteomes" id="UP000198706">
    <property type="component" value="Unassembled WGS sequence"/>
</dbReference>
<evidence type="ECO:0000313" key="2">
    <source>
        <dbReference type="EMBL" id="SDK45079.1"/>
    </source>
</evidence>
<feature type="signal peptide" evidence="1">
    <location>
        <begin position="1"/>
        <end position="20"/>
    </location>
</feature>
<proteinExistence type="predicted"/>
<dbReference type="EMBL" id="FNFD01000007">
    <property type="protein sequence ID" value="SDK45079.1"/>
    <property type="molecule type" value="Genomic_DNA"/>
</dbReference>
<dbReference type="AlphaFoldDB" id="A0A1G9C039"/>
<keyword evidence="3" id="KW-1185">Reference proteome</keyword>
<organism evidence="2 3">
    <name type="scientific">Pseudomonas indica</name>
    <dbReference type="NCBI Taxonomy" id="137658"/>
    <lineage>
        <taxon>Bacteria</taxon>
        <taxon>Pseudomonadati</taxon>
        <taxon>Pseudomonadota</taxon>
        <taxon>Gammaproteobacteria</taxon>
        <taxon>Pseudomonadales</taxon>
        <taxon>Pseudomonadaceae</taxon>
        <taxon>Pseudomonas</taxon>
    </lineage>
</organism>
<feature type="chain" id="PRO_5011529433" description="3-phosphoglycerate kinase" evidence="1">
    <location>
        <begin position="21"/>
        <end position="124"/>
    </location>
</feature>
<evidence type="ECO:0008006" key="4">
    <source>
        <dbReference type="Google" id="ProtNLM"/>
    </source>
</evidence>
<protein>
    <recommendedName>
        <fullName evidence="4">3-phosphoglycerate kinase</fullName>
    </recommendedName>
</protein>
<name>A0A1G9C039_9PSED</name>